<dbReference type="EMBL" id="JARKIK010000005">
    <property type="protein sequence ID" value="KAK8751671.1"/>
    <property type="molecule type" value="Genomic_DNA"/>
</dbReference>
<dbReference type="PANTHER" id="PTHR24198:SF165">
    <property type="entry name" value="ANKYRIN REPEAT-CONTAINING PROTEIN-RELATED"/>
    <property type="match status" value="1"/>
</dbReference>
<evidence type="ECO:0000256" key="1">
    <source>
        <dbReference type="ARBA" id="ARBA00022737"/>
    </source>
</evidence>
<dbReference type="PANTHER" id="PTHR24198">
    <property type="entry name" value="ANKYRIN REPEAT AND PROTEIN KINASE DOMAIN-CONTAINING PROTEIN"/>
    <property type="match status" value="1"/>
</dbReference>
<organism evidence="6 7">
    <name type="scientific">Cherax quadricarinatus</name>
    <name type="common">Australian red claw crayfish</name>
    <dbReference type="NCBI Taxonomy" id="27406"/>
    <lineage>
        <taxon>Eukaryota</taxon>
        <taxon>Metazoa</taxon>
        <taxon>Ecdysozoa</taxon>
        <taxon>Arthropoda</taxon>
        <taxon>Crustacea</taxon>
        <taxon>Multicrustacea</taxon>
        <taxon>Malacostraca</taxon>
        <taxon>Eumalacostraca</taxon>
        <taxon>Eucarida</taxon>
        <taxon>Decapoda</taxon>
        <taxon>Pleocyemata</taxon>
        <taxon>Astacidea</taxon>
        <taxon>Parastacoidea</taxon>
        <taxon>Parastacidae</taxon>
        <taxon>Cherax</taxon>
    </lineage>
</organism>
<dbReference type="PROSITE" id="PS50235">
    <property type="entry name" value="USP_3"/>
    <property type="match status" value="1"/>
</dbReference>
<dbReference type="InterPro" id="IPR038765">
    <property type="entry name" value="Papain-like_cys_pep_sf"/>
</dbReference>
<gene>
    <name evidence="6" type="ORF">OTU49_009737</name>
</gene>
<accession>A0AAW0YJL8</accession>
<dbReference type="SMART" id="SM00248">
    <property type="entry name" value="ANK"/>
    <property type="match status" value="3"/>
</dbReference>
<keyword evidence="7" id="KW-1185">Reference proteome</keyword>
<dbReference type="InterPro" id="IPR036770">
    <property type="entry name" value="Ankyrin_rpt-contain_sf"/>
</dbReference>
<keyword evidence="1" id="KW-0677">Repeat</keyword>
<feature type="domain" description="USP" evidence="5">
    <location>
        <begin position="261"/>
        <end position="294"/>
    </location>
</feature>
<feature type="repeat" description="ANK" evidence="3">
    <location>
        <begin position="1"/>
        <end position="33"/>
    </location>
</feature>
<evidence type="ECO:0000313" key="7">
    <source>
        <dbReference type="Proteomes" id="UP001445076"/>
    </source>
</evidence>
<dbReference type="InterPro" id="IPR018200">
    <property type="entry name" value="USP_CS"/>
</dbReference>
<feature type="compositionally biased region" description="Low complexity" evidence="4">
    <location>
        <begin position="159"/>
        <end position="170"/>
    </location>
</feature>
<dbReference type="Pfam" id="PF13606">
    <property type="entry name" value="Ank_3"/>
    <property type="match status" value="1"/>
</dbReference>
<dbReference type="CDD" id="cd02257">
    <property type="entry name" value="Peptidase_C19"/>
    <property type="match status" value="1"/>
</dbReference>
<comment type="caution">
    <text evidence="6">The sequence shown here is derived from an EMBL/GenBank/DDBJ whole genome shotgun (WGS) entry which is preliminary data.</text>
</comment>
<protein>
    <recommendedName>
        <fullName evidence="5">USP domain-containing protein</fullName>
    </recommendedName>
</protein>
<proteinExistence type="predicted"/>
<evidence type="ECO:0000259" key="5">
    <source>
        <dbReference type="PROSITE" id="PS50235"/>
    </source>
</evidence>
<name>A0AAW0YJL8_CHEQU</name>
<dbReference type="Pfam" id="PF00443">
    <property type="entry name" value="UCH"/>
    <property type="match status" value="1"/>
</dbReference>
<dbReference type="GO" id="GO:0004843">
    <property type="term" value="F:cysteine-type deubiquitinase activity"/>
    <property type="evidence" value="ECO:0007669"/>
    <property type="project" value="InterPro"/>
</dbReference>
<feature type="compositionally biased region" description="Polar residues" evidence="4">
    <location>
        <begin position="195"/>
        <end position="207"/>
    </location>
</feature>
<evidence type="ECO:0000256" key="3">
    <source>
        <dbReference type="PROSITE-ProRule" id="PRU00023"/>
    </source>
</evidence>
<feature type="non-terminal residue" evidence="6">
    <location>
        <position position="1"/>
    </location>
</feature>
<dbReference type="GO" id="GO:0016579">
    <property type="term" value="P:protein deubiquitination"/>
    <property type="evidence" value="ECO:0007669"/>
    <property type="project" value="InterPro"/>
</dbReference>
<evidence type="ECO:0000256" key="2">
    <source>
        <dbReference type="ARBA" id="ARBA00023043"/>
    </source>
</evidence>
<feature type="region of interest" description="Disordered" evidence="4">
    <location>
        <begin position="157"/>
        <end position="179"/>
    </location>
</feature>
<dbReference type="Gene3D" id="3.90.70.10">
    <property type="entry name" value="Cysteine proteinases"/>
    <property type="match status" value="1"/>
</dbReference>
<dbReference type="PROSITE" id="PS50088">
    <property type="entry name" value="ANK_REPEAT"/>
    <property type="match status" value="1"/>
</dbReference>
<dbReference type="AlphaFoldDB" id="A0AAW0YJL8"/>
<sequence>GETALHIAIRHKRFSKVVDKLLTLGIDWHSPDAKGWTPMQLAAAMGERGALEIFAKNDYNCLSLAVDREESTLLHYAAANKQKNLAKWLVKQGLTRENEDQRGYKAKHYARMAGDKELARWLDKWYRKIPLIKYCISSKNEMDKEALQRLRIPSETDLSSFSTHQTSSTSPHVSRDTMTNTTDIVNSSTEMLINTPDTLKSSSSSAGTKVAKAETNRLHSQKKRAPSRQPPGQSNAHLQELPRENGPAVEVANPTTVLTRVGLPNLGNTCYMNSVLQCLYHTHPLTRHIMAPSK</sequence>
<dbReference type="SUPFAM" id="SSF54001">
    <property type="entry name" value="Cysteine proteinases"/>
    <property type="match status" value="1"/>
</dbReference>
<dbReference type="SUPFAM" id="SSF48403">
    <property type="entry name" value="Ankyrin repeat"/>
    <property type="match status" value="1"/>
</dbReference>
<dbReference type="Proteomes" id="UP001445076">
    <property type="component" value="Unassembled WGS sequence"/>
</dbReference>
<feature type="region of interest" description="Disordered" evidence="4">
    <location>
        <begin position="195"/>
        <end position="248"/>
    </location>
</feature>
<dbReference type="InterPro" id="IPR028889">
    <property type="entry name" value="USP"/>
</dbReference>
<dbReference type="PROSITE" id="PS00972">
    <property type="entry name" value="USP_1"/>
    <property type="match status" value="1"/>
</dbReference>
<dbReference type="InterPro" id="IPR001394">
    <property type="entry name" value="Peptidase_C19_UCH"/>
</dbReference>
<reference evidence="6 7" key="1">
    <citation type="journal article" date="2024" name="BMC Genomics">
        <title>Genome assembly of redclaw crayfish (Cherax quadricarinatus) provides insights into its immune adaptation and hypoxia tolerance.</title>
        <authorList>
            <person name="Liu Z."/>
            <person name="Zheng J."/>
            <person name="Li H."/>
            <person name="Fang K."/>
            <person name="Wang S."/>
            <person name="He J."/>
            <person name="Zhou D."/>
            <person name="Weng S."/>
            <person name="Chi M."/>
            <person name="Gu Z."/>
            <person name="He J."/>
            <person name="Li F."/>
            <person name="Wang M."/>
        </authorList>
    </citation>
    <scope>NUCLEOTIDE SEQUENCE [LARGE SCALE GENOMIC DNA]</scope>
    <source>
        <strain evidence="6">ZL_2023a</strain>
    </source>
</reference>
<evidence type="ECO:0000256" key="4">
    <source>
        <dbReference type="SAM" id="MobiDB-lite"/>
    </source>
</evidence>
<dbReference type="PROSITE" id="PS50297">
    <property type="entry name" value="ANK_REP_REGION"/>
    <property type="match status" value="1"/>
</dbReference>
<evidence type="ECO:0000313" key="6">
    <source>
        <dbReference type="EMBL" id="KAK8751671.1"/>
    </source>
</evidence>
<dbReference type="Gene3D" id="1.25.40.20">
    <property type="entry name" value="Ankyrin repeat-containing domain"/>
    <property type="match status" value="1"/>
</dbReference>
<keyword evidence="2 3" id="KW-0040">ANK repeat</keyword>
<dbReference type="InterPro" id="IPR002110">
    <property type="entry name" value="Ankyrin_rpt"/>
</dbReference>